<dbReference type="InterPro" id="IPR018910">
    <property type="entry name" value="LpqB_C"/>
</dbReference>
<dbReference type="RefSeq" id="WP_377465385.1">
    <property type="nucleotide sequence ID" value="NZ_JBHUOP010000002.1"/>
</dbReference>
<dbReference type="Pfam" id="PF10647">
    <property type="entry name" value="Gmad1"/>
    <property type="match status" value="1"/>
</dbReference>
<feature type="compositionally biased region" description="Polar residues" evidence="1">
    <location>
        <begin position="440"/>
        <end position="452"/>
    </location>
</feature>
<feature type="compositionally biased region" description="Acidic residues" evidence="1">
    <location>
        <begin position="409"/>
        <end position="423"/>
    </location>
</feature>
<dbReference type="InterPro" id="IPR019606">
    <property type="entry name" value="GerMN"/>
</dbReference>
<dbReference type="SMART" id="SM00909">
    <property type="entry name" value="Germane"/>
    <property type="match status" value="1"/>
</dbReference>
<sequence>MTNQPNRRQARHTTARLRAVLTAILVIALCANCAQIPVTSEIHSQDLSVSDPGNIYFGAPGPLQDASPREIVNGFISAQAAGLTDNFTVAREYLTVAAARSWDPNTDTTVYQGDIDLGYIDSSAPEEPAIVPEIDLEGAIRIDVVASAKSLGTVDVQGTYTESLADARLEASFELLRNSQGQWRISGLRDGLVMSHTLFQNNYRAVPLYFLSPNAQFLVPDTRWVVSALAESQALRALIEGPSPWLRDSVRTAVPDGTRLVSAVRTGANVTVNLSRNVLNANPSERANLAAQVQTTLKRIPGVNTVTIQAESIDMNITYNDSIMRDPNRATGNASDPYVLHDDILMRLRGRELEPVTEIAPFTGYDVTALAIPESVVAGVFRNGLSEIRRLPLAANMSPAIGTPGTGDADGESADTPENESEDAGSASNDNDPTDGESGEATTPETSQEPTVTSVILSGNALIAPSVDRFTWVWSGEQRQSLETGELMLSSSYGTLQTTVVVPWLAGREVHSLRVSPDGTRVAVVSSANGIAHIEVAGIVRDAMNAPLSLGDPVTVGGQITGANAVAWQDESTLWVIGHTANNEAESLFGVSISGPSEVIAPAENTHTLTAARGPRAVILGSDQGVIRTRGSSGASWSEESLDAWFPTYPG</sequence>
<comment type="caution">
    <text evidence="4">The sequence shown here is derived from an EMBL/GenBank/DDBJ whole genome shotgun (WGS) entry which is preliminary data.</text>
</comment>
<reference evidence="5" key="1">
    <citation type="journal article" date="2019" name="Int. J. Syst. Evol. Microbiol.">
        <title>The Global Catalogue of Microorganisms (GCM) 10K type strain sequencing project: providing services to taxonomists for standard genome sequencing and annotation.</title>
        <authorList>
            <consortium name="The Broad Institute Genomics Platform"/>
            <consortium name="The Broad Institute Genome Sequencing Center for Infectious Disease"/>
            <person name="Wu L."/>
            <person name="Ma J."/>
        </authorList>
    </citation>
    <scope>NUCLEOTIDE SEQUENCE [LARGE SCALE GENOMIC DNA]</scope>
    <source>
        <strain evidence="5">KCTC 33576</strain>
    </source>
</reference>
<feature type="signal peptide" evidence="2">
    <location>
        <begin position="1"/>
        <end position="33"/>
    </location>
</feature>
<evidence type="ECO:0000313" key="5">
    <source>
        <dbReference type="Proteomes" id="UP001597391"/>
    </source>
</evidence>
<organism evidence="4 5">
    <name type="scientific">Populibacterium corticicola</name>
    <dbReference type="NCBI Taxonomy" id="1812826"/>
    <lineage>
        <taxon>Bacteria</taxon>
        <taxon>Bacillati</taxon>
        <taxon>Actinomycetota</taxon>
        <taxon>Actinomycetes</taxon>
        <taxon>Micrococcales</taxon>
        <taxon>Jonesiaceae</taxon>
        <taxon>Populibacterium</taxon>
    </lineage>
</organism>
<evidence type="ECO:0000256" key="2">
    <source>
        <dbReference type="SAM" id="SignalP"/>
    </source>
</evidence>
<proteinExistence type="predicted"/>
<feature type="region of interest" description="Disordered" evidence="1">
    <location>
        <begin position="397"/>
        <end position="452"/>
    </location>
</feature>
<protein>
    <submittedName>
        <fullName evidence="4">LpqB family beta-propeller domain-containing protein</fullName>
    </submittedName>
</protein>
<evidence type="ECO:0000259" key="3">
    <source>
        <dbReference type="SMART" id="SM00909"/>
    </source>
</evidence>
<evidence type="ECO:0000313" key="4">
    <source>
        <dbReference type="EMBL" id="MFD2839822.1"/>
    </source>
</evidence>
<dbReference type="SUPFAM" id="SSF63829">
    <property type="entry name" value="Calcium-dependent phosphotriesterase"/>
    <property type="match status" value="1"/>
</dbReference>
<feature type="chain" id="PRO_5047148684" evidence="2">
    <location>
        <begin position="34"/>
        <end position="651"/>
    </location>
</feature>
<dbReference type="InterPro" id="IPR059026">
    <property type="entry name" value="LpqB_N"/>
</dbReference>
<feature type="domain" description="GerMN" evidence="3">
    <location>
        <begin position="231"/>
        <end position="317"/>
    </location>
</feature>
<gene>
    <name evidence="4" type="ORF">ACFSYH_04470</name>
</gene>
<accession>A0ABW5XD99</accession>
<keyword evidence="2" id="KW-0732">Signal</keyword>
<evidence type="ECO:0000256" key="1">
    <source>
        <dbReference type="SAM" id="MobiDB-lite"/>
    </source>
</evidence>
<name>A0ABW5XD99_9MICO</name>
<dbReference type="EMBL" id="JBHUOP010000002">
    <property type="protein sequence ID" value="MFD2839822.1"/>
    <property type="molecule type" value="Genomic_DNA"/>
</dbReference>
<dbReference type="Proteomes" id="UP001597391">
    <property type="component" value="Unassembled WGS sequence"/>
</dbReference>
<dbReference type="Pfam" id="PF10646">
    <property type="entry name" value="Germane"/>
    <property type="match status" value="1"/>
</dbReference>
<dbReference type="Pfam" id="PF25976">
    <property type="entry name" value="LpqB_N"/>
    <property type="match status" value="1"/>
</dbReference>
<keyword evidence="5" id="KW-1185">Reference proteome</keyword>